<dbReference type="OrthoDB" id="4377282at2"/>
<reference evidence="1 2" key="1">
    <citation type="submission" date="2013-08" db="EMBL/GenBank/DDBJ databases">
        <title>The genome sequence of Knoellia subterranea.</title>
        <authorList>
            <person name="Zhu W."/>
            <person name="Wang G."/>
        </authorList>
    </citation>
    <scope>NUCLEOTIDE SEQUENCE [LARGE SCALE GENOMIC DNA]</scope>
    <source>
        <strain evidence="1 2">KCTC 19937</strain>
    </source>
</reference>
<evidence type="ECO:0000313" key="2">
    <source>
        <dbReference type="Proteomes" id="UP000030011"/>
    </source>
</evidence>
<dbReference type="EMBL" id="AVPK01000001">
    <property type="protein sequence ID" value="KGN39019.1"/>
    <property type="molecule type" value="Genomic_DNA"/>
</dbReference>
<dbReference type="RefSeq" id="WP_035901618.1">
    <property type="nucleotide sequence ID" value="NZ_AVPK01000001.1"/>
</dbReference>
<organism evidence="1 2">
    <name type="scientific">Knoellia subterranea KCTC 19937</name>
    <dbReference type="NCBI Taxonomy" id="1385521"/>
    <lineage>
        <taxon>Bacteria</taxon>
        <taxon>Bacillati</taxon>
        <taxon>Actinomycetota</taxon>
        <taxon>Actinomycetes</taxon>
        <taxon>Micrococcales</taxon>
        <taxon>Intrasporangiaceae</taxon>
        <taxon>Knoellia</taxon>
    </lineage>
</organism>
<sequence>MCRPATCKVCGKTTWAGCGQHVDQVMAGVPRGERCTGHTDAEKAAASSGSRLGRFFGRG</sequence>
<comment type="caution">
    <text evidence="1">The sequence shown here is derived from an EMBL/GenBank/DDBJ whole genome shotgun (WGS) entry which is preliminary data.</text>
</comment>
<dbReference type="STRING" id="1385521.N803_00375"/>
<dbReference type="eggNOG" id="ENOG5033AJR">
    <property type="taxonomic scope" value="Bacteria"/>
</dbReference>
<gene>
    <name evidence="1" type="ORF">N803_00375</name>
</gene>
<name>A0A0A0JQP9_9MICO</name>
<dbReference type="AlphaFoldDB" id="A0A0A0JQP9"/>
<proteinExistence type="predicted"/>
<evidence type="ECO:0000313" key="1">
    <source>
        <dbReference type="EMBL" id="KGN39019.1"/>
    </source>
</evidence>
<protein>
    <submittedName>
        <fullName evidence="1">Uncharacterized protein</fullName>
    </submittedName>
</protein>
<dbReference type="PANTHER" id="PTHR34724:SF2">
    <property type="entry name" value="OS12G0596101 PROTEIN"/>
    <property type="match status" value="1"/>
</dbReference>
<keyword evidence="2" id="KW-1185">Reference proteome</keyword>
<dbReference type="Proteomes" id="UP000030011">
    <property type="component" value="Unassembled WGS sequence"/>
</dbReference>
<accession>A0A0A0JQP9</accession>
<dbReference type="PANTHER" id="PTHR34724">
    <property type="entry name" value="OS12G0596101 PROTEIN"/>
    <property type="match status" value="1"/>
</dbReference>